<dbReference type="InterPro" id="IPR011701">
    <property type="entry name" value="MFS"/>
</dbReference>
<dbReference type="SUPFAM" id="SSF103473">
    <property type="entry name" value="MFS general substrate transporter"/>
    <property type="match status" value="1"/>
</dbReference>
<reference evidence="5 6" key="1">
    <citation type="submission" date="2018-12" db="EMBL/GenBank/DDBJ databases">
        <title>Sequencing of bacterial isolates from soil warming experiment in Harvard Forest, Massachusetts, USA.</title>
        <authorList>
            <person name="Deangelis K."/>
        </authorList>
    </citation>
    <scope>NUCLEOTIDE SEQUENCE [LARGE SCALE GENOMIC DNA]</scope>
    <source>
        <strain evidence="5 6">EB153</strain>
    </source>
</reference>
<evidence type="ECO:0000256" key="2">
    <source>
        <dbReference type="ARBA" id="ARBA00022989"/>
    </source>
</evidence>
<dbReference type="EMBL" id="RSDW01000001">
    <property type="protein sequence ID" value="RSL15395.1"/>
    <property type="molecule type" value="Genomic_DNA"/>
</dbReference>
<sequence>MIPERTVHKASGRDLSLWQRAQSRLRHLHSGFWTLYASSFLIDLGLCLYLFMFSLFLVEHHFTERVIGYITAALTIGTLAGTVPSSLLAKRLGLRTMLVVYIIAVPLCFASRVFLLQMPAQLWLAFLSGMAMSIWSVCFSPTLAKLTTHENRAFGFSIFVATGIGASALAGLLGGYLPDQFQRLGRAGSQVDGIRIVLLLACIILALALFTILKLHLRLDETGQTSGKVFSGFLLRFLVAIAVWNFALNFFTPFANVYLSRHLGLPVTRIGAIFSSSQLMQVAVILMAPLLYRRVGLVTGLAITQLATASLLWGLSRASGLTIAPYIYLLLASVQWTAGPGIASLLMNRTPEKHRSQATAIQNIVNLATQAGSAALAGKLFEQYGYSRPLAANAGIAVLAAVLLYTLLGRNNRNHRMAQTVLMESSEVRP</sequence>
<feature type="transmembrane region" description="Helical" evidence="4">
    <location>
        <begin position="33"/>
        <end position="57"/>
    </location>
</feature>
<dbReference type="PANTHER" id="PTHR23520">
    <property type="entry name" value="TRANSPORTER, PUTATIVE (AFU_ORTHOLOGUE AFUA_3G04000)-RELATED"/>
    <property type="match status" value="1"/>
</dbReference>
<comment type="caution">
    <text evidence="5">The sequence shown here is derived from an EMBL/GenBank/DDBJ whole genome shotgun (WGS) entry which is preliminary data.</text>
</comment>
<keyword evidence="2 4" id="KW-1133">Transmembrane helix</keyword>
<dbReference type="AlphaFoldDB" id="A0A428MER4"/>
<dbReference type="Pfam" id="PF07690">
    <property type="entry name" value="MFS_1"/>
    <property type="match status" value="1"/>
</dbReference>
<gene>
    <name evidence="5" type="ORF">EDE15_0881</name>
</gene>
<feature type="transmembrane region" description="Helical" evidence="4">
    <location>
        <begin position="122"/>
        <end position="144"/>
    </location>
</feature>
<dbReference type="GO" id="GO:0022857">
    <property type="term" value="F:transmembrane transporter activity"/>
    <property type="evidence" value="ECO:0007669"/>
    <property type="project" value="InterPro"/>
</dbReference>
<feature type="transmembrane region" description="Helical" evidence="4">
    <location>
        <begin position="229"/>
        <end position="247"/>
    </location>
</feature>
<dbReference type="RefSeq" id="WP_125484140.1">
    <property type="nucleotide sequence ID" value="NZ_RSDW01000001.1"/>
</dbReference>
<protein>
    <submittedName>
        <fullName evidence="5">Putative MFS family arabinose efflux permease</fullName>
    </submittedName>
</protein>
<dbReference type="InterPro" id="IPR036259">
    <property type="entry name" value="MFS_trans_sf"/>
</dbReference>
<feature type="transmembrane region" description="Helical" evidence="4">
    <location>
        <begin position="390"/>
        <end position="408"/>
    </location>
</feature>
<feature type="transmembrane region" description="Helical" evidence="4">
    <location>
        <begin position="156"/>
        <end position="176"/>
    </location>
</feature>
<evidence type="ECO:0000313" key="5">
    <source>
        <dbReference type="EMBL" id="RSL15395.1"/>
    </source>
</evidence>
<keyword evidence="6" id="KW-1185">Reference proteome</keyword>
<proteinExistence type="predicted"/>
<dbReference type="Proteomes" id="UP000269669">
    <property type="component" value="Unassembled WGS sequence"/>
</dbReference>
<feature type="transmembrane region" description="Helical" evidence="4">
    <location>
        <begin position="96"/>
        <end position="116"/>
    </location>
</feature>
<evidence type="ECO:0000256" key="3">
    <source>
        <dbReference type="ARBA" id="ARBA00023136"/>
    </source>
</evidence>
<evidence type="ECO:0000256" key="1">
    <source>
        <dbReference type="ARBA" id="ARBA00022692"/>
    </source>
</evidence>
<evidence type="ECO:0000313" key="6">
    <source>
        <dbReference type="Proteomes" id="UP000269669"/>
    </source>
</evidence>
<dbReference type="Gene3D" id="1.20.1250.20">
    <property type="entry name" value="MFS general substrate transporter like domains"/>
    <property type="match status" value="2"/>
</dbReference>
<organism evidence="5 6">
    <name type="scientific">Edaphobacter aggregans</name>
    <dbReference type="NCBI Taxonomy" id="570835"/>
    <lineage>
        <taxon>Bacteria</taxon>
        <taxon>Pseudomonadati</taxon>
        <taxon>Acidobacteriota</taxon>
        <taxon>Terriglobia</taxon>
        <taxon>Terriglobales</taxon>
        <taxon>Acidobacteriaceae</taxon>
        <taxon>Edaphobacter</taxon>
    </lineage>
</organism>
<dbReference type="OrthoDB" id="119045at2"/>
<feature type="transmembrane region" description="Helical" evidence="4">
    <location>
        <begin position="69"/>
        <end position="89"/>
    </location>
</feature>
<name>A0A428MER4_9BACT</name>
<evidence type="ECO:0000256" key="4">
    <source>
        <dbReference type="SAM" id="Phobius"/>
    </source>
</evidence>
<keyword evidence="1 4" id="KW-0812">Transmembrane</keyword>
<keyword evidence="3 4" id="KW-0472">Membrane</keyword>
<accession>A0A428MER4</accession>
<feature type="transmembrane region" description="Helical" evidence="4">
    <location>
        <begin position="267"/>
        <end position="288"/>
    </location>
</feature>
<dbReference type="PANTHER" id="PTHR23520:SF5">
    <property type="entry name" value="TRANSPORTER, PUTATIVE (AFU_ORTHOLOGUE AFUA_3G04000)-RELATED"/>
    <property type="match status" value="1"/>
</dbReference>
<feature type="transmembrane region" description="Helical" evidence="4">
    <location>
        <begin position="196"/>
        <end position="217"/>
    </location>
</feature>